<proteinExistence type="predicted"/>
<feature type="compositionally biased region" description="Polar residues" evidence="1">
    <location>
        <begin position="28"/>
        <end position="37"/>
    </location>
</feature>
<evidence type="ECO:0000313" key="2">
    <source>
        <dbReference type="EMBL" id="SFD59644.1"/>
    </source>
</evidence>
<accession>A0A1I1TM92</accession>
<reference evidence="3" key="1">
    <citation type="submission" date="2016-10" db="EMBL/GenBank/DDBJ databases">
        <authorList>
            <person name="Varghese N."/>
            <person name="Submissions S."/>
        </authorList>
    </citation>
    <scope>NUCLEOTIDE SEQUENCE [LARGE SCALE GENOMIC DNA]</scope>
    <source>
        <strain evidence="3">DSM 45004</strain>
    </source>
</reference>
<dbReference type="Proteomes" id="UP000198716">
    <property type="component" value="Unassembled WGS sequence"/>
</dbReference>
<sequence length="81" mass="9100">MSTPEDGSAATQDSAILHSKQFPIFTGHDSSLPSNDSPQREGDTTRTRLFGRHCHLSTMRNLNLINIVPTRNPRDRYTECT</sequence>
<dbReference type="EMBL" id="FOMZ01000001">
    <property type="protein sequence ID" value="SFD59644.1"/>
    <property type="molecule type" value="Genomic_DNA"/>
</dbReference>
<dbReference type="AlphaFoldDB" id="A0A1I1TM92"/>
<feature type="compositionally biased region" description="Polar residues" evidence="1">
    <location>
        <begin position="1"/>
        <end position="14"/>
    </location>
</feature>
<keyword evidence="3" id="KW-1185">Reference proteome</keyword>
<name>A0A1I1TM92_9ACTN</name>
<gene>
    <name evidence="2" type="ORF">SAMN04487819_101191</name>
</gene>
<organism evidence="2 3">
    <name type="scientific">Actinopolyspora alba</name>
    <dbReference type="NCBI Taxonomy" id="673379"/>
    <lineage>
        <taxon>Bacteria</taxon>
        <taxon>Bacillati</taxon>
        <taxon>Actinomycetota</taxon>
        <taxon>Actinomycetes</taxon>
        <taxon>Actinopolysporales</taxon>
        <taxon>Actinopolysporaceae</taxon>
        <taxon>Actinopolyspora</taxon>
        <taxon>Actinopolyspora alba group</taxon>
    </lineage>
</organism>
<evidence type="ECO:0000313" key="3">
    <source>
        <dbReference type="Proteomes" id="UP000198716"/>
    </source>
</evidence>
<evidence type="ECO:0000256" key="1">
    <source>
        <dbReference type="SAM" id="MobiDB-lite"/>
    </source>
</evidence>
<protein>
    <submittedName>
        <fullName evidence="2">Uncharacterized protein</fullName>
    </submittedName>
</protein>
<feature type="region of interest" description="Disordered" evidence="1">
    <location>
        <begin position="1"/>
        <end position="46"/>
    </location>
</feature>